<evidence type="ECO:0000256" key="12">
    <source>
        <dbReference type="ARBA" id="ARBA00039848"/>
    </source>
</evidence>
<keyword evidence="4" id="KW-0677">Repeat</keyword>
<evidence type="ECO:0000256" key="17">
    <source>
        <dbReference type="SAM" id="MobiDB-lite"/>
    </source>
</evidence>
<dbReference type="Gene3D" id="1.10.472.10">
    <property type="entry name" value="Cyclin-like"/>
    <property type="match status" value="2"/>
</dbReference>
<dbReference type="SUPFAM" id="SSF47954">
    <property type="entry name" value="Cyclin-like"/>
    <property type="match status" value="1"/>
</dbReference>
<dbReference type="EMBL" id="JANPWB010000015">
    <property type="protein sequence ID" value="KAJ1088612.1"/>
    <property type="molecule type" value="Genomic_DNA"/>
</dbReference>
<evidence type="ECO:0000256" key="4">
    <source>
        <dbReference type="ARBA" id="ARBA00022737"/>
    </source>
</evidence>
<proteinExistence type="inferred from homology"/>
<dbReference type="PROSITE" id="PS51134">
    <property type="entry name" value="ZF_TFIIB"/>
    <property type="match status" value="1"/>
</dbReference>
<evidence type="ECO:0000256" key="13">
    <source>
        <dbReference type="ARBA" id="ARBA00042630"/>
    </source>
</evidence>
<dbReference type="FunFam" id="1.10.472.10:FF:000046">
    <property type="entry name" value="Transcription factor IIIB 50 kDa subunit"/>
    <property type="match status" value="1"/>
</dbReference>
<dbReference type="AlphaFoldDB" id="A0AAV7LCC5"/>
<keyword evidence="7" id="KW-0805">Transcription regulation</keyword>
<dbReference type="Pfam" id="PF21886">
    <property type="entry name" value="BRF2-like_C_cyclin_rpt"/>
    <property type="match status" value="1"/>
</dbReference>
<dbReference type="GO" id="GO:0008270">
    <property type="term" value="F:zinc ion binding"/>
    <property type="evidence" value="ECO:0007669"/>
    <property type="project" value="UniProtKB-KW"/>
</dbReference>
<dbReference type="CDD" id="cd20555">
    <property type="entry name" value="CYCLIN_BRF2"/>
    <property type="match status" value="1"/>
</dbReference>
<dbReference type="InterPro" id="IPR000812">
    <property type="entry name" value="TFIIB"/>
</dbReference>
<evidence type="ECO:0000256" key="6">
    <source>
        <dbReference type="ARBA" id="ARBA00022833"/>
    </source>
</evidence>
<evidence type="ECO:0000256" key="3">
    <source>
        <dbReference type="ARBA" id="ARBA00022723"/>
    </source>
</evidence>
<reference evidence="19" key="1">
    <citation type="journal article" date="2022" name="bioRxiv">
        <title>Sequencing and chromosome-scale assembly of the giantPleurodeles waltlgenome.</title>
        <authorList>
            <person name="Brown T."/>
            <person name="Elewa A."/>
            <person name="Iarovenko S."/>
            <person name="Subramanian E."/>
            <person name="Araus A.J."/>
            <person name="Petzold A."/>
            <person name="Susuki M."/>
            <person name="Suzuki K.-i.T."/>
            <person name="Hayashi T."/>
            <person name="Toyoda A."/>
            <person name="Oliveira C."/>
            <person name="Osipova E."/>
            <person name="Leigh N.D."/>
            <person name="Simon A."/>
            <person name="Yun M.H."/>
        </authorList>
    </citation>
    <scope>NUCLEOTIDE SEQUENCE</scope>
    <source>
        <strain evidence="19">20211129_DDA</strain>
        <tissue evidence="19">Liver</tissue>
    </source>
</reference>
<evidence type="ECO:0000256" key="7">
    <source>
        <dbReference type="ARBA" id="ARBA00023015"/>
    </source>
</evidence>
<evidence type="ECO:0000256" key="15">
    <source>
        <dbReference type="ARBA" id="ARBA00063780"/>
    </source>
</evidence>
<evidence type="ECO:0000256" key="16">
    <source>
        <dbReference type="PROSITE-ProRule" id="PRU00469"/>
    </source>
</evidence>
<feature type="region of interest" description="Disordered" evidence="17">
    <location>
        <begin position="350"/>
        <end position="381"/>
    </location>
</feature>
<sequence length="443" mass="50029">MHLKSKDEDGEVVVCIIGYIITRTPSRMSDFSKCPDCGSSDIVDDAHYSQNQLVCAACGFILTEGLLTTTQAEEGFSQGVRFSESTGEKDSISRCKLREIIRVRNLCRTLRLPNTFEDTAISYFERAFNHPSFHQASLPRKEVIVGCCIYITCRQHSWPLTMGTICSVLYADCFLFASTYGSLVKELELDVPAVSLAEMVKSHCKSFRLCRSDSNIPAQHSEDADKIAEMTLKIMEVASDTWLVTGRHPIPIITAAAYLAWQSLRPASRLKHTFPFFCKLAEIDQPPPSTKRLKEIYSVLLRLAYSLPWLKKFAKNAKMVVQWLGDILNHRNFLLEQALGSHIEITRPESCSMNRSESMTDEPHDKLKGTSLPTSKLVNGQGPEVKRPFLPPCVENPRKKLRMPQLSEVRACTGEEDISDSEIQELLRTQEEMDEYSKACSWD</sequence>
<evidence type="ECO:0000256" key="1">
    <source>
        <dbReference type="ARBA" id="ARBA00004123"/>
    </source>
</evidence>
<accession>A0AAV7LCC5</accession>
<dbReference type="InterPro" id="IPR036915">
    <property type="entry name" value="Cyclin-like_sf"/>
</dbReference>
<evidence type="ECO:0000259" key="18">
    <source>
        <dbReference type="PROSITE" id="PS51134"/>
    </source>
</evidence>
<evidence type="ECO:0000256" key="9">
    <source>
        <dbReference type="ARBA" id="ARBA00023159"/>
    </source>
</evidence>
<comment type="caution">
    <text evidence="19">The sequence shown here is derived from an EMBL/GenBank/DDBJ whole genome shotgun (WGS) entry which is preliminary data.</text>
</comment>
<comment type="subunit">
    <text evidence="15">Component of TFIIIB complexes. Interacts with TBP and forms a ternary complex with TBp and target DNA sequences.</text>
</comment>
<keyword evidence="3" id="KW-0479">Metal-binding</keyword>
<dbReference type="PANTHER" id="PTHR11618:SF5">
    <property type="entry name" value="TRANSCRIPTION FACTOR IIIB 50 KDA SUBUNIT"/>
    <property type="match status" value="1"/>
</dbReference>
<keyword evidence="10" id="KW-0804">Transcription</keyword>
<gene>
    <name evidence="19" type="ORF">NDU88_001768</name>
</gene>
<evidence type="ECO:0000256" key="5">
    <source>
        <dbReference type="ARBA" id="ARBA00022771"/>
    </source>
</evidence>
<comment type="subcellular location">
    <subcellularLocation>
        <location evidence="1">Nucleus</location>
    </subcellularLocation>
</comment>
<dbReference type="GO" id="GO:0005634">
    <property type="term" value="C:nucleus"/>
    <property type="evidence" value="ECO:0007669"/>
    <property type="project" value="UniProtKB-SubCell"/>
</dbReference>
<evidence type="ECO:0000256" key="14">
    <source>
        <dbReference type="ARBA" id="ARBA00045875"/>
    </source>
</evidence>
<keyword evidence="9" id="KW-0010">Activator</keyword>
<evidence type="ECO:0000256" key="2">
    <source>
        <dbReference type="ARBA" id="ARBA00010857"/>
    </source>
</evidence>
<evidence type="ECO:0000313" key="19">
    <source>
        <dbReference type="EMBL" id="KAJ1088612.1"/>
    </source>
</evidence>
<dbReference type="InterPro" id="IPR013137">
    <property type="entry name" value="Znf_TFIIB"/>
</dbReference>
<evidence type="ECO:0000256" key="11">
    <source>
        <dbReference type="ARBA" id="ARBA00023242"/>
    </source>
</evidence>
<dbReference type="SUPFAM" id="SSF57783">
    <property type="entry name" value="Zinc beta-ribbon"/>
    <property type="match status" value="1"/>
</dbReference>
<keyword evidence="11" id="KW-0539">Nucleus</keyword>
<protein>
    <recommendedName>
        <fullName evidence="12">Transcription factor IIIB 50 kDa subunit</fullName>
    </recommendedName>
    <alternativeName>
        <fullName evidence="13">B-related factor 2</fullName>
    </alternativeName>
</protein>
<dbReference type="Proteomes" id="UP001066276">
    <property type="component" value="Chromosome 11"/>
</dbReference>
<dbReference type="PANTHER" id="PTHR11618">
    <property type="entry name" value="TRANSCRIPTION INITIATION FACTOR IIB-RELATED"/>
    <property type="match status" value="1"/>
</dbReference>
<dbReference type="FunFam" id="2.20.25.10:FF:000014">
    <property type="entry name" value="Transcription factor IIIB 50 kDa subunit"/>
    <property type="match status" value="1"/>
</dbReference>
<keyword evidence="5 16" id="KW-0863">Zinc-finger</keyword>
<comment type="function">
    <text evidence="14">General activator of RNA polymerase III transcription. Factor exclusively required for RNA polymerase III transcription of genes with promoter elements upstream of the initiation sites. Contributes to the regulation of gene expression; functions as activator in the absence of oxidative stress. Down-regulates expression of target genes in response to oxidative stress. Overexpression protects cells against apoptosis in response to oxidative stress.</text>
</comment>
<dbReference type="InterPro" id="IPR054078">
    <property type="entry name" value="BRF2-like_C"/>
</dbReference>
<keyword evidence="6" id="KW-0862">Zinc</keyword>
<keyword evidence="20" id="KW-1185">Reference proteome</keyword>
<dbReference type="GO" id="GO:0097550">
    <property type="term" value="C:transcription preinitiation complex"/>
    <property type="evidence" value="ECO:0007669"/>
    <property type="project" value="TreeGrafter"/>
</dbReference>
<comment type="similarity">
    <text evidence="2">Belongs to the TFIIB family.</text>
</comment>
<dbReference type="GO" id="GO:0070897">
    <property type="term" value="P:transcription preinitiation complex assembly"/>
    <property type="evidence" value="ECO:0007669"/>
    <property type="project" value="InterPro"/>
</dbReference>
<evidence type="ECO:0000256" key="10">
    <source>
        <dbReference type="ARBA" id="ARBA00023163"/>
    </source>
</evidence>
<dbReference type="Gene3D" id="2.20.25.10">
    <property type="match status" value="1"/>
</dbReference>
<organism evidence="19 20">
    <name type="scientific">Pleurodeles waltl</name>
    <name type="common">Iberian ribbed newt</name>
    <dbReference type="NCBI Taxonomy" id="8319"/>
    <lineage>
        <taxon>Eukaryota</taxon>
        <taxon>Metazoa</taxon>
        <taxon>Chordata</taxon>
        <taxon>Craniata</taxon>
        <taxon>Vertebrata</taxon>
        <taxon>Euteleostomi</taxon>
        <taxon>Amphibia</taxon>
        <taxon>Batrachia</taxon>
        <taxon>Caudata</taxon>
        <taxon>Salamandroidea</taxon>
        <taxon>Salamandridae</taxon>
        <taxon>Pleurodelinae</taxon>
        <taxon>Pleurodeles</taxon>
    </lineage>
</organism>
<feature type="domain" description="TFIIB-type" evidence="18">
    <location>
        <begin position="30"/>
        <end position="63"/>
    </location>
</feature>
<keyword evidence="8" id="KW-0558">Oxidation</keyword>
<name>A0AAV7LCC5_PLEWA</name>
<evidence type="ECO:0000313" key="20">
    <source>
        <dbReference type="Proteomes" id="UP001066276"/>
    </source>
</evidence>
<dbReference type="GO" id="GO:0017025">
    <property type="term" value="F:TBP-class protein binding"/>
    <property type="evidence" value="ECO:0007669"/>
    <property type="project" value="TreeGrafter"/>
</dbReference>
<evidence type="ECO:0000256" key="8">
    <source>
        <dbReference type="ARBA" id="ARBA00023097"/>
    </source>
</evidence>